<dbReference type="EMBL" id="BAABFC010000030">
    <property type="protein sequence ID" value="GAA4504560.1"/>
    <property type="molecule type" value="Genomic_DNA"/>
</dbReference>
<organism evidence="5 6">
    <name type="scientific">Pseudaeromonas paramecii</name>
    <dbReference type="NCBI Taxonomy" id="2138166"/>
    <lineage>
        <taxon>Bacteria</taxon>
        <taxon>Pseudomonadati</taxon>
        <taxon>Pseudomonadota</taxon>
        <taxon>Gammaproteobacteria</taxon>
        <taxon>Aeromonadales</taxon>
        <taxon>Aeromonadaceae</taxon>
        <taxon>Pseudaeromonas</taxon>
    </lineage>
</organism>
<dbReference type="Gene3D" id="1.25.40.10">
    <property type="entry name" value="Tetratricopeptide repeat domain"/>
    <property type="match status" value="2"/>
</dbReference>
<dbReference type="InterPro" id="IPR019734">
    <property type="entry name" value="TPR_rpt"/>
</dbReference>
<feature type="region of interest" description="Disordered" evidence="3">
    <location>
        <begin position="90"/>
        <end position="122"/>
    </location>
</feature>
<evidence type="ECO:0000313" key="6">
    <source>
        <dbReference type="Proteomes" id="UP001501321"/>
    </source>
</evidence>
<dbReference type="SMART" id="SM00028">
    <property type="entry name" value="TPR"/>
    <property type="match status" value="4"/>
</dbReference>
<evidence type="ECO:0000256" key="1">
    <source>
        <dbReference type="ARBA" id="ARBA00022737"/>
    </source>
</evidence>
<keyword evidence="2" id="KW-0802">TPR repeat</keyword>
<evidence type="ECO:0000313" key="5">
    <source>
        <dbReference type="EMBL" id="GAA4504560.1"/>
    </source>
</evidence>
<dbReference type="Pfam" id="PF14559">
    <property type="entry name" value="TPR_19"/>
    <property type="match status" value="1"/>
</dbReference>
<feature type="region of interest" description="Disordered" evidence="3">
    <location>
        <begin position="163"/>
        <end position="187"/>
    </location>
</feature>
<evidence type="ECO:0000256" key="3">
    <source>
        <dbReference type="SAM" id="MobiDB-lite"/>
    </source>
</evidence>
<keyword evidence="1" id="KW-0677">Repeat</keyword>
<dbReference type="InterPro" id="IPR011990">
    <property type="entry name" value="TPR-like_helical_dom_sf"/>
</dbReference>
<evidence type="ECO:0000256" key="4">
    <source>
        <dbReference type="SAM" id="Phobius"/>
    </source>
</evidence>
<sequence length="398" mass="42067">MSVINQMLRDLESRQAASGQENIYRPQPGTGRGPWWLAGIALTLLLAGALAWRLGYLGLPVQASPAMAAVSQPVAPAAVAPATDSPVTAAQRSPVAASAPDVFPADPAPPLETTAAPAESVASVPAHASLPAPVPEDEPLFVDADTLQQPVSDPDDRVAAAKPEPLQAADVYPDDDAYADGADHDPEDYAYQAPAPQSSLKIEPVQLSPAQQAALDKRQARQAMAGGDLAKAREALDRVVRATPQDHESREQLAGLLYGEGRLSEARQLLEQGMALAPNYANFRLLLARLAQAMGDKPGALAYLQGLTPPVAANLDYYATRAALAQELGSLAEAVLSYQHLTQAQPANGRWWMGLGISLDKQGQLPQAEAAYRQALARGQLGEAARQFVGQRLTQLEQ</sequence>
<proteinExistence type="predicted"/>
<keyword evidence="6" id="KW-1185">Reference proteome</keyword>
<protein>
    <submittedName>
        <fullName evidence="5">Tetratricopeptide repeat protein</fullName>
    </submittedName>
</protein>
<accession>A0ABP8QKB7</accession>
<dbReference type="InterPro" id="IPR052346">
    <property type="entry name" value="O-mannosyl-transferase_TMTC"/>
</dbReference>
<dbReference type="PANTHER" id="PTHR44227">
    <property type="match status" value="1"/>
</dbReference>
<evidence type="ECO:0000256" key="2">
    <source>
        <dbReference type="ARBA" id="ARBA00022803"/>
    </source>
</evidence>
<keyword evidence="4" id="KW-0472">Membrane</keyword>
<dbReference type="SUPFAM" id="SSF48452">
    <property type="entry name" value="TPR-like"/>
    <property type="match status" value="1"/>
</dbReference>
<keyword evidence="4" id="KW-1133">Transmembrane helix</keyword>
<keyword evidence="4" id="KW-0812">Transmembrane</keyword>
<dbReference type="Proteomes" id="UP001501321">
    <property type="component" value="Unassembled WGS sequence"/>
</dbReference>
<feature type="transmembrane region" description="Helical" evidence="4">
    <location>
        <begin position="35"/>
        <end position="54"/>
    </location>
</feature>
<dbReference type="RefSeq" id="WP_345015095.1">
    <property type="nucleotide sequence ID" value="NZ_BAABFC010000030.1"/>
</dbReference>
<reference evidence="6" key="1">
    <citation type="journal article" date="2019" name="Int. J. Syst. Evol. Microbiol.">
        <title>The Global Catalogue of Microorganisms (GCM) 10K type strain sequencing project: providing services to taxonomists for standard genome sequencing and annotation.</title>
        <authorList>
            <consortium name="The Broad Institute Genomics Platform"/>
            <consortium name="The Broad Institute Genome Sequencing Center for Infectious Disease"/>
            <person name="Wu L."/>
            <person name="Ma J."/>
        </authorList>
    </citation>
    <scope>NUCLEOTIDE SEQUENCE [LARGE SCALE GENOMIC DNA]</scope>
    <source>
        <strain evidence="6">JCM 32226</strain>
    </source>
</reference>
<comment type="caution">
    <text evidence="5">The sequence shown here is derived from an EMBL/GenBank/DDBJ whole genome shotgun (WGS) entry which is preliminary data.</text>
</comment>
<gene>
    <name evidence="5" type="ORF">GCM10023095_32700</name>
</gene>
<name>A0ABP8QKB7_9GAMM</name>
<dbReference type="PANTHER" id="PTHR44227:SF3">
    <property type="entry name" value="PROTEIN O-MANNOSYL-TRANSFERASE TMTC4"/>
    <property type="match status" value="1"/>
</dbReference>